<comment type="caution">
    <text evidence="2">The sequence shown here is derived from an EMBL/GenBank/DDBJ whole genome shotgun (WGS) entry which is preliminary data.</text>
</comment>
<reference evidence="2 3" key="1">
    <citation type="submission" date="2024-05" db="EMBL/GenBank/DDBJ databases">
        <title>Genetic variation in Jamaican populations of the coffee berry borer (Hypothenemus hampei).</title>
        <authorList>
            <person name="Errbii M."/>
            <person name="Myrie A."/>
        </authorList>
    </citation>
    <scope>NUCLEOTIDE SEQUENCE [LARGE SCALE GENOMIC DNA]</scope>
    <source>
        <strain evidence="2">JA-Hopewell-2020-01-JO</strain>
        <tissue evidence="2">Whole body</tissue>
    </source>
</reference>
<evidence type="ECO:0000313" key="2">
    <source>
        <dbReference type="EMBL" id="KAL1488857.1"/>
    </source>
</evidence>
<name>A0ABD1E2F9_HYPHA</name>
<proteinExistence type="predicted"/>
<evidence type="ECO:0000259" key="1">
    <source>
        <dbReference type="Pfam" id="PF13191"/>
    </source>
</evidence>
<keyword evidence="3" id="KW-1185">Reference proteome</keyword>
<dbReference type="InterPro" id="IPR041664">
    <property type="entry name" value="AAA_16"/>
</dbReference>
<dbReference type="Pfam" id="PF13191">
    <property type="entry name" value="AAA_16"/>
    <property type="match status" value="1"/>
</dbReference>
<dbReference type="PANTHER" id="PTHR12087">
    <property type="entry name" value="ORIGIN RECOGNITION COMPLEX SUBUNIT 4"/>
    <property type="match status" value="1"/>
</dbReference>
<accession>A0ABD1E2F9</accession>
<dbReference type="InterPro" id="IPR016527">
    <property type="entry name" value="ORC4"/>
</dbReference>
<feature type="domain" description="Orc1-like AAA ATPase" evidence="1">
    <location>
        <begin position="22"/>
        <end position="71"/>
    </location>
</feature>
<dbReference type="SUPFAM" id="SSF52540">
    <property type="entry name" value="P-loop containing nucleoside triphosphate hydrolases"/>
    <property type="match status" value="1"/>
</dbReference>
<dbReference type="Proteomes" id="UP001566132">
    <property type="component" value="Unassembled WGS sequence"/>
</dbReference>
<sequence length="163" mass="18354">MTNNDIIKIRKFLKNRLLCNEELFGKETEKNQVFELLHRTVVDGESNSMLLIGPSGAGKTTLVNKVLKELQLIKTFNSDCIIVKLHGLLHTDDRLALRSITFQMNLDNAVDDKVFGSFAENLAFLLACLQTGERHSSKSVIFILEKFDLFQSINPKQSISPSS</sequence>
<dbReference type="Gene3D" id="3.40.50.300">
    <property type="entry name" value="P-loop containing nucleotide triphosphate hydrolases"/>
    <property type="match status" value="1"/>
</dbReference>
<dbReference type="InterPro" id="IPR027417">
    <property type="entry name" value="P-loop_NTPase"/>
</dbReference>
<dbReference type="EMBL" id="JBDJPC010000013">
    <property type="protein sequence ID" value="KAL1488857.1"/>
    <property type="molecule type" value="Genomic_DNA"/>
</dbReference>
<evidence type="ECO:0000313" key="3">
    <source>
        <dbReference type="Proteomes" id="UP001566132"/>
    </source>
</evidence>
<protein>
    <recommendedName>
        <fullName evidence="1">Orc1-like AAA ATPase domain-containing protein</fullName>
    </recommendedName>
</protein>
<organism evidence="2 3">
    <name type="scientific">Hypothenemus hampei</name>
    <name type="common">Coffee berry borer</name>
    <dbReference type="NCBI Taxonomy" id="57062"/>
    <lineage>
        <taxon>Eukaryota</taxon>
        <taxon>Metazoa</taxon>
        <taxon>Ecdysozoa</taxon>
        <taxon>Arthropoda</taxon>
        <taxon>Hexapoda</taxon>
        <taxon>Insecta</taxon>
        <taxon>Pterygota</taxon>
        <taxon>Neoptera</taxon>
        <taxon>Endopterygota</taxon>
        <taxon>Coleoptera</taxon>
        <taxon>Polyphaga</taxon>
        <taxon>Cucujiformia</taxon>
        <taxon>Curculionidae</taxon>
        <taxon>Scolytinae</taxon>
        <taxon>Hypothenemus</taxon>
    </lineage>
</organism>
<dbReference type="AlphaFoldDB" id="A0ABD1E2F9"/>
<dbReference type="PANTHER" id="PTHR12087:SF0">
    <property type="entry name" value="ORIGIN RECOGNITION COMPLEX SUBUNIT 4"/>
    <property type="match status" value="1"/>
</dbReference>
<gene>
    <name evidence="2" type="ORF">ABEB36_014652</name>
</gene>